<dbReference type="Gene3D" id="3.40.50.720">
    <property type="entry name" value="NAD(P)-binding Rossmann-like Domain"/>
    <property type="match status" value="1"/>
</dbReference>
<comment type="caution">
    <text evidence="2">The sequence shown here is derived from an EMBL/GenBank/DDBJ whole genome shotgun (WGS) entry which is preliminary data.</text>
</comment>
<dbReference type="SUPFAM" id="SSF51735">
    <property type="entry name" value="NAD(P)-binding Rossmann-fold domains"/>
    <property type="match status" value="1"/>
</dbReference>
<organism evidence="2 3">
    <name type="scientific">Streptomyces netropsis</name>
    <name type="common">Streptoverticillium netropsis</name>
    <dbReference type="NCBI Taxonomy" id="55404"/>
    <lineage>
        <taxon>Bacteria</taxon>
        <taxon>Bacillati</taxon>
        <taxon>Actinomycetota</taxon>
        <taxon>Actinomycetes</taxon>
        <taxon>Kitasatosporales</taxon>
        <taxon>Streptomycetaceae</taxon>
        <taxon>Streptomyces</taxon>
    </lineage>
</organism>
<dbReference type="RefSeq" id="WP_184736301.1">
    <property type="nucleotide sequence ID" value="NZ_BMRW01000003.1"/>
</dbReference>
<dbReference type="Proteomes" id="UP000556436">
    <property type="component" value="Unassembled WGS sequence"/>
</dbReference>
<dbReference type="InterPro" id="IPR016040">
    <property type="entry name" value="NAD(P)-bd_dom"/>
</dbReference>
<proteinExistence type="predicted"/>
<sequence>MIVVTGATGNIGRELVERLLAAGVGVRAVSRDPERAGLPAGVEVVRADLTDGADLGALLAGARALFLNIAATGLEAGALIEAATKAGVRRIVFNSSMSVTDTPADEEGFIARAHAAAERAIRDSGLEWTFVRGGMYATNALQWAEQIRSEGVVRGAYAEAVGAPVHEADLADLAAAALLDTTGTHLGQAYVATGPAGVTMAEQVAAIGRALGRPDVRFEEISFEEAVAAMERAGAPRVAAEDIIRYFGASVGQEALVTDAVQRVTGHPARSFEQWARDHVADFR</sequence>
<reference evidence="2 3" key="1">
    <citation type="submission" date="2020-08" db="EMBL/GenBank/DDBJ databases">
        <title>Genomic Encyclopedia of Type Strains, Phase III (KMG-III): the genomes of soil and plant-associated and newly described type strains.</title>
        <authorList>
            <person name="Whitman W."/>
        </authorList>
    </citation>
    <scope>NUCLEOTIDE SEQUENCE [LARGE SCALE GENOMIC DNA]</scope>
    <source>
        <strain evidence="2 3">CECT 3265</strain>
    </source>
</reference>
<feature type="domain" description="NAD(P)-binding" evidence="1">
    <location>
        <begin position="6"/>
        <end position="180"/>
    </location>
</feature>
<name>A0A7W7LE90_STRNE</name>
<protein>
    <submittedName>
        <fullName evidence="2">Uncharacterized protein YbjT (DUF2867 family)</fullName>
    </submittedName>
</protein>
<dbReference type="PANTHER" id="PTHR43162:SF1">
    <property type="entry name" value="PRESTALK A DIFFERENTIATION PROTEIN A"/>
    <property type="match status" value="1"/>
</dbReference>
<dbReference type="EMBL" id="JACHJG010000010">
    <property type="protein sequence ID" value="MBB4888580.1"/>
    <property type="molecule type" value="Genomic_DNA"/>
</dbReference>
<keyword evidence="3" id="KW-1185">Reference proteome</keyword>
<dbReference type="PANTHER" id="PTHR43162">
    <property type="match status" value="1"/>
</dbReference>
<dbReference type="Pfam" id="PF13460">
    <property type="entry name" value="NAD_binding_10"/>
    <property type="match status" value="1"/>
</dbReference>
<dbReference type="InterPro" id="IPR051604">
    <property type="entry name" value="Ergot_Alk_Oxidoreductase"/>
</dbReference>
<evidence type="ECO:0000259" key="1">
    <source>
        <dbReference type="Pfam" id="PF13460"/>
    </source>
</evidence>
<evidence type="ECO:0000313" key="3">
    <source>
        <dbReference type="Proteomes" id="UP000556436"/>
    </source>
</evidence>
<dbReference type="InterPro" id="IPR036291">
    <property type="entry name" value="NAD(P)-bd_dom_sf"/>
</dbReference>
<dbReference type="AlphaFoldDB" id="A0A7W7LE90"/>
<gene>
    <name evidence="2" type="ORF">FHS38_004651</name>
</gene>
<accession>A0A7W7LE90</accession>
<evidence type="ECO:0000313" key="2">
    <source>
        <dbReference type="EMBL" id="MBB4888580.1"/>
    </source>
</evidence>